<dbReference type="GO" id="GO:0016616">
    <property type="term" value="F:oxidoreductase activity, acting on the CH-OH group of donors, NAD or NADP as acceptor"/>
    <property type="evidence" value="ECO:0007669"/>
    <property type="project" value="UniProtKB-ARBA"/>
</dbReference>
<evidence type="ECO:0000313" key="5">
    <source>
        <dbReference type="Proteomes" id="UP000632289"/>
    </source>
</evidence>
<dbReference type="Gene3D" id="3.40.50.720">
    <property type="entry name" value="NAD(P)-binding Rossmann-like Domain"/>
    <property type="match status" value="2"/>
</dbReference>
<evidence type="ECO:0000313" key="4">
    <source>
        <dbReference type="EMBL" id="MBD3934377.1"/>
    </source>
</evidence>
<dbReference type="RefSeq" id="WP_191211675.1">
    <property type="nucleotide sequence ID" value="NZ_BAABKL010000001.1"/>
</dbReference>
<accession>A0A927F432</accession>
<keyword evidence="1" id="KW-0560">Oxidoreductase</keyword>
<dbReference type="PANTHER" id="PTHR43333:SF1">
    <property type="entry name" value="D-ISOMER SPECIFIC 2-HYDROXYACID DEHYDROGENASE NAD-BINDING DOMAIN-CONTAINING PROTEIN"/>
    <property type="match status" value="1"/>
</dbReference>
<dbReference type="GO" id="GO:0051287">
    <property type="term" value="F:NAD binding"/>
    <property type="evidence" value="ECO:0007669"/>
    <property type="project" value="InterPro"/>
</dbReference>
<dbReference type="FunFam" id="3.40.50.720:FF:000593">
    <property type="entry name" value="Dihydrofolate reductase"/>
    <property type="match status" value="1"/>
</dbReference>
<feature type="domain" description="D-isomer specific 2-hydroxyacid dehydrogenase NAD-binding" evidence="3">
    <location>
        <begin position="106"/>
        <end position="278"/>
    </location>
</feature>
<reference evidence="4" key="1">
    <citation type="submission" date="2020-09" db="EMBL/GenBank/DDBJ databases">
        <title>Secondary metabolite and genome analysis of marine Streptomyces chumphonensis KK1-2T.</title>
        <authorList>
            <person name="Phongsopitanun W."/>
            <person name="Kanchanasin P."/>
            <person name="Pittayakhajonwut P."/>
            <person name="Suwanborirux K."/>
            <person name="Tanasupawat S."/>
        </authorList>
    </citation>
    <scope>NUCLEOTIDE SEQUENCE</scope>
    <source>
        <strain evidence="4">KK1-2</strain>
    </source>
</reference>
<dbReference type="PANTHER" id="PTHR43333">
    <property type="entry name" value="2-HACID_DH_C DOMAIN-CONTAINING PROTEIN"/>
    <property type="match status" value="1"/>
</dbReference>
<dbReference type="CDD" id="cd12166">
    <property type="entry name" value="2-Hacid_dh_7"/>
    <property type="match status" value="1"/>
</dbReference>
<sequence length="313" mass="33341">MNASDVWLPLPADDVEGLPDTFTYRYWNAEEPYPADPARCVGYVVPYLKPPADVLRPLERMPSVRLVQTLTAGVEHMTPGLGALAPGAVLCNAGGVHDASTAELALTLILASLRGLPDFVRQQDADRWSGGFRPALADRRVLVVGQGGIGRAVEERLIPFEVAGVDRVARTARQGPRGPVHALADLPRLLPEADVVVLAVPLTEETRRLADARFLAAMRDGALLVNVARGGVVDTDALLAELKSGRLRAALDVTDPEPLPAGHPLWRAPGALITPHVGGPTSAFWPRARRLVGAQLGRLAEGGPLEHVVHRAG</sequence>
<gene>
    <name evidence="4" type="ORF">IF129_22795</name>
</gene>
<evidence type="ECO:0000259" key="3">
    <source>
        <dbReference type="Pfam" id="PF02826"/>
    </source>
</evidence>
<comment type="caution">
    <text evidence="4">The sequence shown here is derived from an EMBL/GenBank/DDBJ whole genome shotgun (WGS) entry which is preliminary data.</text>
</comment>
<keyword evidence="5" id="KW-1185">Reference proteome</keyword>
<dbReference type="Proteomes" id="UP000632289">
    <property type="component" value="Unassembled WGS sequence"/>
</dbReference>
<dbReference type="Pfam" id="PF02826">
    <property type="entry name" value="2-Hacid_dh_C"/>
    <property type="match status" value="1"/>
</dbReference>
<dbReference type="EMBL" id="JACXYU010000016">
    <property type="protein sequence ID" value="MBD3934377.1"/>
    <property type="molecule type" value="Genomic_DNA"/>
</dbReference>
<dbReference type="InterPro" id="IPR006140">
    <property type="entry name" value="D-isomer_DH_NAD-bd"/>
</dbReference>
<dbReference type="InterPro" id="IPR036291">
    <property type="entry name" value="NAD(P)-bd_dom_sf"/>
</dbReference>
<dbReference type="SUPFAM" id="SSF51735">
    <property type="entry name" value="NAD(P)-binding Rossmann-fold domains"/>
    <property type="match status" value="1"/>
</dbReference>
<organism evidence="4 5">
    <name type="scientific">Streptomyces chumphonensis</name>
    <dbReference type="NCBI Taxonomy" id="1214925"/>
    <lineage>
        <taxon>Bacteria</taxon>
        <taxon>Bacillati</taxon>
        <taxon>Actinomycetota</taxon>
        <taxon>Actinomycetes</taxon>
        <taxon>Kitasatosporales</taxon>
        <taxon>Streptomycetaceae</taxon>
        <taxon>Streptomyces</taxon>
    </lineage>
</organism>
<evidence type="ECO:0000256" key="2">
    <source>
        <dbReference type="ARBA" id="ARBA00023027"/>
    </source>
</evidence>
<keyword evidence="2" id="KW-0520">NAD</keyword>
<dbReference type="InterPro" id="IPR029753">
    <property type="entry name" value="D-isomer_DH_CS"/>
</dbReference>
<evidence type="ECO:0000256" key="1">
    <source>
        <dbReference type="ARBA" id="ARBA00023002"/>
    </source>
</evidence>
<proteinExistence type="predicted"/>
<dbReference type="AlphaFoldDB" id="A0A927F432"/>
<protein>
    <submittedName>
        <fullName evidence="4">2-hydroxyacid dehydrogenase</fullName>
    </submittedName>
</protein>
<name>A0A927F432_9ACTN</name>
<dbReference type="PROSITE" id="PS00671">
    <property type="entry name" value="D_2_HYDROXYACID_DH_3"/>
    <property type="match status" value="1"/>
</dbReference>